<evidence type="ECO:0000313" key="4">
    <source>
        <dbReference type="Proteomes" id="UP000598174"/>
    </source>
</evidence>
<feature type="transmembrane region" description="Helical" evidence="2">
    <location>
        <begin position="89"/>
        <end position="108"/>
    </location>
</feature>
<proteinExistence type="predicted"/>
<keyword evidence="2" id="KW-0472">Membrane</keyword>
<dbReference type="AlphaFoldDB" id="A0A919JA16"/>
<reference evidence="3" key="1">
    <citation type="submission" date="2021-01" db="EMBL/GenBank/DDBJ databases">
        <title>Whole genome shotgun sequence of Actinoplanes ferrugineus NBRC 15555.</title>
        <authorList>
            <person name="Komaki H."/>
            <person name="Tamura T."/>
        </authorList>
    </citation>
    <scope>NUCLEOTIDE SEQUENCE</scope>
    <source>
        <strain evidence="3">NBRC 15555</strain>
    </source>
</reference>
<dbReference type="RefSeq" id="WP_203822616.1">
    <property type="nucleotide sequence ID" value="NZ_BAAABP010000005.1"/>
</dbReference>
<accession>A0A919JA16</accession>
<keyword evidence="2" id="KW-1133">Transmembrane helix</keyword>
<feature type="transmembrane region" description="Helical" evidence="2">
    <location>
        <begin position="36"/>
        <end position="55"/>
    </location>
</feature>
<dbReference type="EMBL" id="BOMM01000081">
    <property type="protein sequence ID" value="GIE16274.1"/>
    <property type="molecule type" value="Genomic_DNA"/>
</dbReference>
<evidence type="ECO:0000256" key="1">
    <source>
        <dbReference type="SAM" id="MobiDB-lite"/>
    </source>
</evidence>
<evidence type="ECO:0000256" key="2">
    <source>
        <dbReference type="SAM" id="Phobius"/>
    </source>
</evidence>
<feature type="transmembrane region" description="Helical" evidence="2">
    <location>
        <begin position="6"/>
        <end position="24"/>
    </location>
</feature>
<keyword evidence="4" id="KW-1185">Reference proteome</keyword>
<dbReference type="Proteomes" id="UP000598174">
    <property type="component" value="Unassembled WGS sequence"/>
</dbReference>
<name>A0A919JA16_9ACTN</name>
<keyword evidence="2" id="KW-0812">Transmembrane</keyword>
<sequence length="145" mass="15026">MGFLARAGMLAAAAAILFVAIKLNKSSKKGAKNTSIVIAFIAGLAALATIVGDWMTDMDWLGLFAAAGLIVCTAIIIVDWLVDKKPDRPAMYAAFAFGMMVILGASNLDSIGDQIGDGGKQVSNQLQKMGDGPKQADAKPAPKGK</sequence>
<organism evidence="3 4">
    <name type="scientific">Paractinoplanes ferrugineus</name>
    <dbReference type="NCBI Taxonomy" id="113564"/>
    <lineage>
        <taxon>Bacteria</taxon>
        <taxon>Bacillati</taxon>
        <taxon>Actinomycetota</taxon>
        <taxon>Actinomycetes</taxon>
        <taxon>Micromonosporales</taxon>
        <taxon>Micromonosporaceae</taxon>
        <taxon>Paractinoplanes</taxon>
    </lineage>
</organism>
<protein>
    <submittedName>
        <fullName evidence="3">Uncharacterized protein</fullName>
    </submittedName>
</protein>
<feature type="transmembrane region" description="Helical" evidence="2">
    <location>
        <begin position="61"/>
        <end position="82"/>
    </location>
</feature>
<comment type="caution">
    <text evidence="3">The sequence shown here is derived from an EMBL/GenBank/DDBJ whole genome shotgun (WGS) entry which is preliminary data.</text>
</comment>
<feature type="region of interest" description="Disordered" evidence="1">
    <location>
        <begin position="118"/>
        <end position="145"/>
    </location>
</feature>
<gene>
    <name evidence="3" type="ORF">Afe05nite_81140</name>
</gene>
<evidence type="ECO:0000313" key="3">
    <source>
        <dbReference type="EMBL" id="GIE16274.1"/>
    </source>
</evidence>